<proteinExistence type="predicted"/>
<dbReference type="EMBL" id="JAHRHJ020000010">
    <property type="protein sequence ID" value="KAH9298731.1"/>
    <property type="molecule type" value="Genomic_DNA"/>
</dbReference>
<dbReference type="PROSITE" id="PS50222">
    <property type="entry name" value="EF_HAND_2"/>
    <property type="match status" value="3"/>
</dbReference>
<dbReference type="SMART" id="SM00054">
    <property type="entry name" value="EFh"/>
    <property type="match status" value="4"/>
</dbReference>
<feature type="domain" description="EF-hand" evidence="2">
    <location>
        <begin position="17"/>
        <end position="43"/>
    </location>
</feature>
<keyword evidence="4" id="KW-1185">Reference proteome</keyword>
<accession>A0AA38CBQ5</accession>
<sequence>NISAYGIENGWWMEDHFNASDEDGDGLLNRTEFNNFLHPADSNSPRLIEWLCKEEVRERDSDKDGKLNFQEFYHGLFDLIRNYDEDIYNGSHVSQAYESTRETAANKLFIELDKNSDGFLTYDELQPVINRLHPGEEYYAKQQADYMIMQADADKDGRLSLKEMLDHPYVFYSAIFTDEDDEDYYHEEFR</sequence>
<dbReference type="OMA" id="YETRSTN"/>
<dbReference type="SUPFAM" id="SSF47473">
    <property type="entry name" value="EF-hand"/>
    <property type="match status" value="1"/>
</dbReference>
<evidence type="ECO:0000313" key="4">
    <source>
        <dbReference type="Proteomes" id="UP000824469"/>
    </source>
</evidence>
<dbReference type="PROSITE" id="PS00018">
    <property type="entry name" value="EF_HAND_1"/>
    <property type="match status" value="4"/>
</dbReference>
<feature type="non-terminal residue" evidence="3">
    <location>
        <position position="1"/>
    </location>
</feature>
<dbReference type="Gene3D" id="1.10.238.10">
    <property type="entry name" value="EF-hand"/>
    <property type="match status" value="2"/>
</dbReference>
<name>A0AA38CBQ5_TAXCH</name>
<gene>
    <name evidence="3" type="ORF">KI387_030413</name>
</gene>
<dbReference type="InterPro" id="IPR018247">
    <property type="entry name" value="EF_Hand_1_Ca_BS"/>
</dbReference>
<comment type="caution">
    <text evidence="3">The sequence shown here is derived from an EMBL/GenBank/DDBJ whole genome shotgun (WGS) entry which is preliminary data.</text>
</comment>
<dbReference type="PANTHER" id="PTHR10827:SF101">
    <property type="entry name" value="CALCIUM-BINDING EF HAND FAMILY PROTEIN"/>
    <property type="match status" value="1"/>
</dbReference>
<dbReference type="GO" id="GO:0005783">
    <property type="term" value="C:endoplasmic reticulum"/>
    <property type="evidence" value="ECO:0007669"/>
    <property type="project" value="TreeGrafter"/>
</dbReference>
<dbReference type="InterPro" id="IPR011992">
    <property type="entry name" value="EF-hand-dom_pair"/>
</dbReference>
<dbReference type="Proteomes" id="UP000824469">
    <property type="component" value="Unassembled WGS sequence"/>
</dbReference>
<feature type="domain" description="EF-hand" evidence="2">
    <location>
        <begin position="139"/>
        <end position="174"/>
    </location>
</feature>
<reference evidence="3 4" key="1">
    <citation type="journal article" date="2021" name="Nat. Plants">
        <title>The Taxus genome provides insights into paclitaxel biosynthesis.</title>
        <authorList>
            <person name="Xiong X."/>
            <person name="Gou J."/>
            <person name="Liao Q."/>
            <person name="Li Y."/>
            <person name="Zhou Q."/>
            <person name="Bi G."/>
            <person name="Li C."/>
            <person name="Du R."/>
            <person name="Wang X."/>
            <person name="Sun T."/>
            <person name="Guo L."/>
            <person name="Liang H."/>
            <person name="Lu P."/>
            <person name="Wu Y."/>
            <person name="Zhang Z."/>
            <person name="Ro D.K."/>
            <person name="Shang Y."/>
            <person name="Huang S."/>
            <person name="Yan J."/>
        </authorList>
    </citation>
    <scope>NUCLEOTIDE SEQUENCE [LARGE SCALE GENOMIC DNA]</scope>
    <source>
        <strain evidence="3">Ta-2019</strain>
    </source>
</reference>
<feature type="domain" description="EF-hand" evidence="2">
    <location>
        <begin position="100"/>
        <end position="135"/>
    </location>
</feature>
<dbReference type="GO" id="GO:0005509">
    <property type="term" value="F:calcium ion binding"/>
    <property type="evidence" value="ECO:0007669"/>
    <property type="project" value="InterPro"/>
</dbReference>
<dbReference type="PANTHER" id="PTHR10827">
    <property type="entry name" value="RETICULOCALBIN"/>
    <property type="match status" value="1"/>
</dbReference>
<dbReference type="InterPro" id="IPR002048">
    <property type="entry name" value="EF_hand_dom"/>
</dbReference>
<dbReference type="FunFam" id="1.10.238.10:FF:000328">
    <property type="entry name" value="Calcium-binding EF hand family protein"/>
    <property type="match status" value="1"/>
</dbReference>
<organism evidence="3 4">
    <name type="scientific">Taxus chinensis</name>
    <name type="common">Chinese yew</name>
    <name type="synonym">Taxus wallichiana var. chinensis</name>
    <dbReference type="NCBI Taxonomy" id="29808"/>
    <lineage>
        <taxon>Eukaryota</taxon>
        <taxon>Viridiplantae</taxon>
        <taxon>Streptophyta</taxon>
        <taxon>Embryophyta</taxon>
        <taxon>Tracheophyta</taxon>
        <taxon>Spermatophyta</taxon>
        <taxon>Pinopsida</taxon>
        <taxon>Pinidae</taxon>
        <taxon>Conifers II</taxon>
        <taxon>Cupressales</taxon>
        <taxon>Taxaceae</taxon>
        <taxon>Taxus</taxon>
    </lineage>
</organism>
<evidence type="ECO:0000256" key="1">
    <source>
        <dbReference type="ARBA" id="ARBA00022837"/>
    </source>
</evidence>
<dbReference type="AlphaFoldDB" id="A0AA38CBQ5"/>
<protein>
    <recommendedName>
        <fullName evidence="2">EF-hand domain-containing protein</fullName>
    </recommendedName>
</protein>
<evidence type="ECO:0000259" key="2">
    <source>
        <dbReference type="PROSITE" id="PS50222"/>
    </source>
</evidence>
<dbReference type="Pfam" id="PF13499">
    <property type="entry name" value="EF-hand_7"/>
    <property type="match status" value="2"/>
</dbReference>
<keyword evidence="1" id="KW-0106">Calcium</keyword>
<evidence type="ECO:0000313" key="3">
    <source>
        <dbReference type="EMBL" id="KAH9298731.1"/>
    </source>
</evidence>